<dbReference type="AlphaFoldDB" id="A0A9N9NC95"/>
<reference evidence="1" key="1">
    <citation type="submission" date="2021-06" db="EMBL/GenBank/DDBJ databases">
        <authorList>
            <person name="Kallberg Y."/>
            <person name="Tangrot J."/>
            <person name="Rosling A."/>
        </authorList>
    </citation>
    <scope>NUCLEOTIDE SEQUENCE</scope>
    <source>
        <strain evidence="1">IN212</strain>
    </source>
</reference>
<comment type="caution">
    <text evidence="1">The sequence shown here is derived from an EMBL/GenBank/DDBJ whole genome shotgun (WGS) entry which is preliminary data.</text>
</comment>
<proteinExistence type="predicted"/>
<protein>
    <submittedName>
        <fullName evidence="1">5053_t:CDS:1</fullName>
    </submittedName>
</protein>
<organism evidence="1 2">
    <name type="scientific">Racocetra fulgida</name>
    <dbReference type="NCBI Taxonomy" id="60492"/>
    <lineage>
        <taxon>Eukaryota</taxon>
        <taxon>Fungi</taxon>
        <taxon>Fungi incertae sedis</taxon>
        <taxon>Mucoromycota</taxon>
        <taxon>Glomeromycotina</taxon>
        <taxon>Glomeromycetes</taxon>
        <taxon>Diversisporales</taxon>
        <taxon>Gigasporaceae</taxon>
        <taxon>Racocetra</taxon>
    </lineage>
</organism>
<dbReference type="EMBL" id="CAJVPZ010025954">
    <property type="protein sequence ID" value="CAG8724181.1"/>
    <property type="molecule type" value="Genomic_DNA"/>
</dbReference>
<keyword evidence="2" id="KW-1185">Reference proteome</keyword>
<name>A0A9N9NC95_9GLOM</name>
<feature type="non-terminal residue" evidence="1">
    <location>
        <position position="1"/>
    </location>
</feature>
<dbReference type="Proteomes" id="UP000789396">
    <property type="component" value="Unassembled WGS sequence"/>
</dbReference>
<sequence>MFETEIFEKQLERMEEGVDYEVLGGEGKKEGKKIYLVLSKRMIEVCWGEEFDDKFDYKVEFDEINDTFCSYKTSVFSQDERSGSDKDGNIIEEKKENLDEPFYLLTEENEEENFPKIIEISGNEIEARNNQEDLPDLTIVKGNWYHPRGNGILRDKEKYDEKDGKLITETEILRETKLAKEREQQIEVQNQDQEIQNQALVLQKKNSG</sequence>
<accession>A0A9N9NC95</accession>
<evidence type="ECO:0000313" key="2">
    <source>
        <dbReference type="Proteomes" id="UP000789396"/>
    </source>
</evidence>
<evidence type="ECO:0000313" key="1">
    <source>
        <dbReference type="EMBL" id="CAG8724181.1"/>
    </source>
</evidence>
<gene>
    <name evidence="1" type="ORF">RFULGI_LOCUS11667</name>
</gene>